<dbReference type="AlphaFoldDB" id="A0A0C3DE94"/>
<dbReference type="InterPro" id="IPR053175">
    <property type="entry name" value="DHMBA_Reg_Transcription_Factor"/>
</dbReference>
<organism evidence="1 2">
    <name type="scientific">Oidiodendron maius (strain Zn)</name>
    <dbReference type="NCBI Taxonomy" id="913774"/>
    <lineage>
        <taxon>Eukaryota</taxon>
        <taxon>Fungi</taxon>
        <taxon>Dikarya</taxon>
        <taxon>Ascomycota</taxon>
        <taxon>Pezizomycotina</taxon>
        <taxon>Leotiomycetes</taxon>
        <taxon>Leotiomycetes incertae sedis</taxon>
        <taxon>Myxotrichaceae</taxon>
        <taxon>Oidiodendron</taxon>
    </lineage>
</organism>
<evidence type="ECO:0000313" key="2">
    <source>
        <dbReference type="Proteomes" id="UP000054321"/>
    </source>
</evidence>
<name>A0A0C3DE94_OIDMZ</name>
<gene>
    <name evidence="1" type="ORF">OIDMADRAFT_19461</name>
</gene>
<proteinExistence type="predicted"/>
<dbReference type="EMBL" id="KN832877">
    <property type="protein sequence ID" value="KIN00298.1"/>
    <property type="molecule type" value="Genomic_DNA"/>
</dbReference>
<dbReference type="OrthoDB" id="4314040at2759"/>
<dbReference type="Proteomes" id="UP000054321">
    <property type="component" value="Unassembled WGS sequence"/>
</dbReference>
<dbReference type="InParanoid" id="A0A0C3DE94"/>
<dbReference type="HOGENOM" id="CLU_013866_5_0_1"/>
<reference evidence="1 2" key="1">
    <citation type="submission" date="2014-04" db="EMBL/GenBank/DDBJ databases">
        <authorList>
            <consortium name="DOE Joint Genome Institute"/>
            <person name="Kuo A."/>
            <person name="Martino E."/>
            <person name="Perotto S."/>
            <person name="Kohler A."/>
            <person name="Nagy L.G."/>
            <person name="Floudas D."/>
            <person name="Copeland A."/>
            <person name="Barry K.W."/>
            <person name="Cichocki N."/>
            <person name="Veneault-Fourrey C."/>
            <person name="LaButti K."/>
            <person name="Lindquist E.A."/>
            <person name="Lipzen A."/>
            <person name="Lundell T."/>
            <person name="Morin E."/>
            <person name="Murat C."/>
            <person name="Sun H."/>
            <person name="Tunlid A."/>
            <person name="Henrissat B."/>
            <person name="Grigoriev I.V."/>
            <person name="Hibbett D.S."/>
            <person name="Martin F."/>
            <person name="Nordberg H.P."/>
            <person name="Cantor M.N."/>
            <person name="Hua S.X."/>
        </authorList>
    </citation>
    <scope>NUCLEOTIDE SEQUENCE [LARGE SCALE GENOMIC DNA]</scope>
    <source>
        <strain evidence="1 2">Zn</strain>
    </source>
</reference>
<reference evidence="2" key="2">
    <citation type="submission" date="2015-01" db="EMBL/GenBank/DDBJ databases">
        <title>Evolutionary Origins and Diversification of the Mycorrhizal Mutualists.</title>
        <authorList>
            <consortium name="DOE Joint Genome Institute"/>
            <consortium name="Mycorrhizal Genomics Consortium"/>
            <person name="Kohler A."/>
            <person name="Kuo A."/>
            <person name="Nagy L.G."/>
            <person name="Floudas D."/>
            <person name="Copeland A."/>
            <person name="Barry K.W."/>
            <person name="Cichocki N."/>
            <person name="Veneault-Fourrey C."/>
            <person name="LaButti K."/>
            <person name="Lindquist E.A."/>
            <person name="Lipzen A."/>
            <person name="Lundell T."/>
            <person name="Morin E."/>
            <person name="Murat C."/>
            <person name="Riley R."/>
            <person name="Ohm R."/>
            <person name="Sun H."/>
            <person name="Tunlid A."/>
            <person name="Henrissat B."/>
            <person name="Grigoriev I.V."/>
            <person name="Hibbett D.S."/>
            <person name="Martin F."/>
        </authorList>
    </citation>
    <scope>NUCLEOTIDE SEQUENCE [LARGE SCALE GENOMIC DNA]</scope>
    <source>
        <strain evidence="2">Zn</strain>
    </source>
</reference>
<accession>A0A0C3DE94</accession>
<dbReference type="STRING" id="913774.A0A0C3DE94"/>
<sequence length="307" mass="35401">MNAWSSHLRGAAELVRIRGKDQFRGLAGRKMFARLRTEIVSVLWPRLHFLCEIFNIQHISLLNFSNRDQVLHSSLMVTPVPSWIHEWDQYSLQFYDFSLSPAYRLLRLVSNICNLRCEASTVSLEELHNFISRAILLDQEFEAWLTTLPESWRYVTYTAPPGHHRDAAYDSHYHIYYDLWTGSIWNTYRGARIMLNLVIRRWISAISKASTVSTIYVAENANCTATLNHLSINICESISFHLGTYPGCRDVPRAIGGYFVLWPLWAACSGAGADSILRNWVIERLDYIGHYMGIRQACSIAQRLRAI</sequence>
<keyword evidence="2" id="KW-1185">Reference proteome</keyword>
<protein>
    <submittedName>
        <fullName evidence="1">Uncharacterized protein</fullName>
    </submittedName>
</protein>
<evidence type="ECO:0000313" key="1">
    <source>
        <dbReference type="EMBL" id="KIN00298.1"/>
    </source>
</evidence>
<dbReference type="PANTHER" id="PTHR38791">
    <property type="entry name" value="ZN(II)2CYS6 TRANSCRIPTION FACTOR (EUROFUNG)-RELATED-RELATED"/>
    <property type="match status" value="1"/>
</dbReference>